<dbReference type="PRINTS" id="PR00483">
    <property type="entry name" value="BACPHPHTASE"/>
</dbReference>
<name>S5Y061_PARAH</name>
<dbReference type="HOGENOM" id="CLU_072573_6_2_5"/>
<feature type="transmembrane region" description="Helical" evidence="1">
    <location>
        <begin position="183"/>
        <end position="201"/>
    </location>
</feature>
<accession>S5Y061</accession>
<dbReference type="InterPro" id="IPR036938">
    <property type="entry name" value="PAP2/HPO_sf"/>
</dbReference>
<reference evidence="3 4" key="1">
    <citation type="journal article" date="2014" name="BMC Genomics">
        <title>Architecture and functions of a multipartite genome of the methylotrophic bacterium Paracoccus aminophilus JCM 7686, containing primary and secondary chromids.</title>
        <authorList>
            <person name="Dziewit L."/>
            <person name="Czarnecki J."/>
            <person name="Wibberg D."/>
            <person name="Radlinska M."/>
            <person name="Mrozek P."/>
            <person name="Szymczak M."/>
            <person name="Schluter A."/>
            <person name="Puhler A."/>
            <person name="Bartosik D."/>
        </authorList>
    </citation>
    <scope>NUCLEOTIDE SEQUENCE [LARGE SCALE GENOMIC DNA]</scope>
    <source>
        <strain evidence="3">JCM 7686</strain>
    </source>
</reference>
<dbReference type="InterPro" id="IPR001011">
    <property type="entry name" value="Acid_Pase_classA_bac"/>
</dbReference>
<organism evidence="3 4">
    <name type="scientific">Paracoccus aminophilus JCM 7686</name>
    <dbReference type="NCBI Taxonomy" id="1367847"/>
    <lineage>
        <taxon>Bacteria</taxon>
        <taxon>Pseudomonadati</taxon>
        <taxon>Pseudomonadota</taxon>
        <taxon>Alphaproteobacteria</taxon>
        <taxon>Rhodobacterales</taxon>
        <taxon>Paracoccaceae</taxon>
        <taxon>Paracoccus</taxon>
    </lineage>
</organism>
<dbReference type="SUPFAM" id="SSF48317">
    <property type="entry name" value="Acid phosphatase/Vanadium-dependent haloperoxidase"/>
    <property type="match status" value="1"/>
</dbReference>
<feature type="transmembrane region" description="Helical" evidence="1">
    <location>
        <begin position="110"/>
        <end position="130"/>
    </location>
</feature>
<keyword evidence="1" id="KW-0472">Membrane</keyword>
<keyword evidence="1" id="KW-1133">Transmembrane helix</keyword>
<dbReference type="Gene3D" id="1.20.144.10">
    <property type="entry name" value="Phosphatidic acid phosphatase type 2/haloperoxidase"/>
    <property type="match status" value="2"/>
</dbReference>
<feature type="transmembrane region" description="Helical" evidence="1">
    <location>
        <begin position="207"/>
        <end position="224"/>
    </location>
</feature>
<feature type="transmembrane region" description="Helical" evidence="1">
    <location>
        <begin position="27"/>
        <end position="53"/>
    </location>
</feature>
<sequence>MSKKGQGMSQKSMSQNSPAEKSERQKAIGVICLLLAAIVTSVALIDVPVSLLFQSTPQWLHVVMRNCSRIGDSSWSIPLSLLLVAVFGFRARITEGATQSLARRRRNASLFVLTNVAVSGLVTVALKGIIGRARPGVAGPGESLSFHPFIHSSDWASFPSGHTTTGVALALSLAMLFPRARPVLVAVAALVGLSRVVLDVHWVSDTFAGALVAFVTLQLLVPIFRQLCASGYRLQGAPRGQIVSA</sequence>
<dbReference type="eggNOG" id="COG0671">
    <property type="taxonomic scope" value="Bacteria"/>
</dbReference>
<feature type="transmembrane region" description="Helical" evidence="1">
    <location>
        <begin position="155"/>
        <end position="176"/>
    </location>
</feature>
<dbReference type="PANTHER" id="PTHR14969:SF13">
    <property type="entry name" value="AT30094P"/>
    <property type="match status" value="1"/>
</dbReference>
<keyword evidence="4" id="KW-1185">Reference proteome</keyword>
<dbReference type="KEGG" id="pami:JCM7686_1974"/>
<dbReference type="Pfam" id="PF01569">
    <property type="entry name" value="PAP2"/>
    <property type="match status" value="1"/>
</dbReference>
<dbReference type="InterPro" id="IPR000326">
    <property type="entry name" value="PAP2/HPO"/>
</dbReference>
<feature type="transmembrane region" description="Helical" evidence="1">
    <location>
        <begin position="73"/>
        <end position="89"/>
    </location>
</feature>
<evidence type="ECO:0000256" key="1">
    <source>
        <dbReference type="SAM" id="Phobius"/>
    </source>
</evidence>
<dbReference type="PANTHER" id="PTHR14969">
    <property type="entry name" value="SPHINGOSINE-1-PHOSPHATE PHOSPHOHYDROLASE"/>
    <property type="match status" value="1"/>
</dbReference>
<protein>
    <submittedName>
        <fullName evidence="3">Phosphatase protein</fullName>
    </submittedName>
</protein>
<dbReference type="GO" id="GO:0003993">
    <property type="term" value="F:acid phosphatase activity"/>
    <property type="evidence" value="ECO:0007669"/>
    <property type="project" value="InterPro"/>
</dbReference>
<proteinExistence type="predicted"/>
<dbReference type="PATRIC" id="fig|1367847.3.peg.1967"/>
<dbReference type="EMBL" id="CP006650">
    <property type="protein sequence ID" value="AGT09075.1"/>
    <property type="molecule type" value="Genomic_DNA"/>
</dbReference>
<dbReference type="Proteomes" id="UP000015480">
    <property type="component" value="Chromosome"/>
</dbReference>
<dbReference type="STRING" id="1367847.JCM7686_1974"/>
<gene>
    <name evidence="3" type="ORF">JCM7686_1974</name>
</gene>
<keyword evidence="1" id="KW-0812">Transmembrane</keyword>
<evidence type="ECO:0000259" key="2">
    <source>
        <dbReference type="SMART" id="SM00014"/>
    </source>
</evidence>
<dbReference type="GO" id="GO:0030288">
    <property type="term" value="C:outer membrane-bounded periplasmic space"/>
    <property type="evidence" value="ECO:0007669"/>
    <property type="project" value="InterPro"/>
</dbReference>
<feature type="domain" description="Phosphatidic acid phosphatase type 2/haloperoxidase" evidence="2">
    <location>
        <begin position="109"/>
        <end position="221"/>
    </location>
</feature>
<evidence type="ECO:0000313" key="4">
    <source>
        <dbReference type="Proteomes" id="UP000015480"/>
    </source>
</evidence>
<evidence type="ECO:0000313" key="3">
    <source>
        <dbReference type="EMBL" id="AGT09075.1"/>
    </source>
</evidence>
<dbReference type="AlphaFoldDB" id="S5Y061"/>
<dbReference type="SMART" id="SM00014">
    <property type="entry name" value="acidPPc"/>
    <property type="match status" value="1"/>
</dbReference>